<dbReference type="PANTHER" id="PTHR30461">
    <property type="entry name" value="DNA-INVERTASE FROM LAMBDOID PROPHAGE"/>
    <property type="match status" value="1"/>
</dbReference>
<dbReference type="InterPro" id="IPR036162">
    <property type="entry name" value="Resolvase-like_N_sf"/>
</dbReference>
<name>A0ABP9QBT2_9PSEU</name>
<reference evidence="6" key="1">
    <citation type="journal article" date="2019" name="Int. J. Syst. Evol. Microbiol.">
        <title>The Global Catalogue of Microorganisms (GCM) 10K type strain sequencing project: providing services to taxonomists for standard genome sequencing and annotation.</title>
        <authorList>
            <consortium name="The Broad Institute Genomics Platform"/>
            <consortium name="The Broad Institute Genome Sequencing Center for Infectious Disease"/>
            <person name="Wu L."/>
            <person name="Ma J."/>
        </authorList>
    </citation>
    <scope>NUCLEOTIDE SEQUENCE [LARGE SCALE GENOMIC DNA]</scope>
    <source>
        <strain evidence="6">JCM 18303</strain>
    </source>
</reference>
<dbReference type="PROSITE" id="PS51737">
    <property type="entry name" value="RECOMBINASE_DNA_BIND"/>
    <property type="match status" value="1"/>
</dbReference>
<dbReference type="InterPro" id="IPR025827">
    <property type="entry name" value="Zn_ribbon_recom_dom"/>
</dbReference>
<keyword evidence="6" id="KW-1185">Reference proteome</keyword>
<dbReference type="RefSeq" id="WP_425572257.1">
    <property type="nucleotide sequence ID" value="NZ_BAABJP010000015.1"/>
</dbReference>
<dbReference type="InterPro" id="IPR050639">
    <property type="entry name" value="SSR_resolvase"/>
</dbReference>
<dbReference type="CDD" id="cd00338">
    <property type="entry name" value="Ser_Recombinase"/>
    <property type="match status" value="1"/>
</dbReference>
<evidence type="ECO:0000313" key="6">
    <source>
        <dbReference type="Proteomes" id="UP001428817"/>
    </source>
</evidence>
<organism evidence="5 6">
    <name type="scientific">Pseudonocardia eucalypti</name>
    <dbReference type="NCBI Taxonomy" id="648755"/>
    <lineage>
        <taxon>Bacteria</taxon>
        <taxon>Bacillati</taxon>
        <taxon>Actinomycetota</taxon>
        <taxon>Actinomycetes</taxon>
        <taxon>Pseudonocardiales</taxon>
        <taxon>Pseudonocardiaceae</taxon>
        <taxon>Pseudonocardia</taxon>
    </lineage>
</organism>
<evidence type="ECO:0000259" key="3">
    <source>
        <dbReference type="PROSITE" id="PS51736"/>
    </source>
</evidence>
<feature type="domain" description="Resolvase/invertase-type recombinase catalytic" evidence="3">
    <location>
        <begin position="66"/>
        <end position="217"/>
    </location>
</feature>
<dbReference type="PROSITE" id="PS51736">
    <property type="entry name" value="RECOMBINASES_3"/>
    <property type="match status" value="1"/>
</dbReference>
<protein>
    <submittedName>
        <fullName evidence="5">Recombinase family protein</fullName>
    </submittedName>
</protein>
<dbReference type="Pfam" id="PF00239">
    <property type="entry name" value="Resolvase"/>
    <property type="match status" value="1"/>
</dbReference>
<dbReference type="Gene3D" id="3.90.1750.20">
    <property type="entry name" value="Putative Large Serine Recombinase, Chain B, Domain 2"/>
    <property type="match status" value="1"/>
</dbReference>
<dbReference type="Gene3D" id="3.40.50.1390">
    <property type="entry name" value="Resolvase, N-terminal catalytic domain"/>
    <property type="match status" value="1"/>
</dbReference>
<dbReference type="EMBL" id="BAABJP010000015">
    <property type="protein sequence ID" value="GAA5158267.1"/>
    <property type="molecule type" value="Genomic_DNA"/>
</dbReference>
<evidence type="ECO:0000259" key="4">
    <source>
        <dbReference type="PROSITE" id="PS51737"/>
    </source>
</evidence>
<dbReference type="PANTHER" id="PTHR30461:SF23">
    <property type="entry name" value="DNA RECOMBINASE-RELATED"/>
    <property type="match status" value="1"/>
</dbReference>
<feature type="domain" description="Recombinase" evidence="4">
    <location>
        <begin position="224"/>
        <end position="342"/>
    </location>
</feature>
<dbReference type="InterPro" id="IPR038109">
    <property type="entry name" value="DNA_bind_recomb_sf"/>
</dbReference>
<dbReference type="InterPro" id="IPR011109">
    <property type="entry name" value="DNA_bind_recombinase_dom"/>
</dbReference>
<evidence type="ECO:0000313" key="5">
    <source>
        <dbReference type="EMBL" id="GAA5158267.1"/>
    </source>
</evidence>
<feature type="region of interest" description="Disordered" evidence="2">
    <location>
        <begin position="1"/>
        <end position="40"/>
    </location>
</feature>
<feature type="coiled-coil region" evidence="1">
    <location>
        <begin position="437"/>
        <end position="492"/>
    </location>
</feature>
<dbReference type="InterPro" id="IPR006119">
    <property type="entry name" value="Resolv_N"/>
</dbReference>
<accession>A0ABP9QBT2</accession>
<keyword evidence="1" id="KW-0175">Coiled coil</keyword>
<evidence type="ECO:0000256" key="2">
    <source>
        <dbReference type="SAM" id="MobiDB-lite"/>
    </source>
</evidence>
<sequence>MSRECESDDQSRRADQRRHSRRRVIDELRTSQQDDESPALRRAADAVLRSGQQTQPFTDNAGIADIAFIYVRVSTREQARTGGGEEGYSIPVQRAAGVTKAEQLGAVVGGIYIDAGQSAKSAHRPELQRMLRDIAEQRPRYVIVHKIDRLARNRLDDVAINMALRKAGCELVSCTESISDTPSGKFLYNIMADMAQFYSDNLAQEVLKGMIAKAQEGGTPFRPPLGYLPFREYRDGIAVSTVIVDPQRAPLMKWAFEQYATGDWTSLQLAEALQEKGLTTRPTARRPERDVSMTSLLNTLRNPYYMGVVSYRGATYEGKHQALVTPELWLAVQDVLAVHAHAGEKDRVHTHYLRGTIFCGGCGRRLIFNRATGRHGGTFNYFICPKRHHEKVHCTRRSIRVERIEDGILALYQRLELPPETVHSIRLGVHAELAGESAEAHQQAERSNRRLQQLGEERAALMRAHYAGAVPLDLLKSEMDRLTRAMTAAERQVEVSGKHLAEVEAVLEQALAVAGECNVQYRRAPDFVKRQMNQGFYKRLWIAQDGTVERYELTEPFAALLGGDGLTAVRARVRGSNAEPTGFEAGEAVLGGESKTPTSVGGRGLNENVLVELRGLEPLTLTLPV</sequence>
<proteinExistence type="predicted"/>
<dbReference type="SUPFAM" id="SSF53041">
    <property type="entry name" value="Resolvase-like"/>
    <property type="match status" value="1"/>
</dbReference>
<evidence type="ECO:0000256" key="1">
    <source>
        <dbReference type="SAM" id="Coils"/>
    </source>
</evidence>
<dbReference type="SMART" id="SM00857">
    <property type="entry name" value="Resolvase"/>
    <property type="match status" value="1"/>
</dbReference>
<feature type="compositionally biased region" description="Basic and acidic residues" evidence="2">
    <location>
        <begin position="1"/>
        <end position="14"/>
    </location>
</feature>
<comment type="caution">
    <text evidence="5">The sequence shown here is derived from an EMBL/GenBank/DDBJ whole genome shotgun (WGS) entry which is preliminary data.</text>
</comment>
<dbReference type="Proteomes" id="UP001428817">
    <property type="component" value="Unassembled WGS sequence"/>
</dbReference>
<dbReference type="Pfam" id="PF13408">
    <property type="entry name" value="Zn_ribbon_recom"/>
    <property type="match status" value="1"/>
</dbReference>
<gene>
    <name evidence="5" type="ORF">GCM10023321_37820</name>
</gene>
<dbReference type="Pfam" id="PF07508">
    <property type="entry name" value="Recombinase"/>
    <property type="match status" value="1"/>
</dbReference>